<dbReference type="InterPro" id="IPR001387">
    <property type="entry name" value="Cro/C1-type_HTH"/>
</dbReference>
<dbReference type="InterPro" id="IPR010982">
    <property type="entry name" value="Lambda_DNA-bd_dom_sf"/>
</dbReference>
<dbReference type="Pfam" id="PF01381">
    <property type="entry name" value="HTH_3"/>
    <property type="match status" value="1"/>
</dbReference>
<dbReference type="Proteomes" id="UP000181884">
    <property type="component" value="Unassembled WGS sequence"/>
</dbReference>
<dbReference type="InterPro" id="IPR053163">
    <property type="entry name" value="HTH-type_regulator_Rgg"/>
</dbReference>
<accession>A0A1L8RIY1</accession>
<reference evidence="2 3" key="1">
    <citation type="submission" date="2014-12" db="EMBL/GenBank/DDBJ databases">
        <title>Draft genome sequences of 29 type strains of Enterococci.</title>
        <authorList>
            <person name="Zhong Z."/>
            <person name="Sun Z."/>
            <person name="Liu W."/>
            <person name="Zhang W."/>
            <person name="Zhang H."/>
        </authorList>
    </citation>
    <scope>NUCLEOTIDE SEQUENCE [LARGE SCALE GENOMIC DNA]</scope>
    <source>
        <strain evidence="2 3">DSM 17029</strain>
    </source>
</reference>
<dbReference type="SMART" id="SM00530">
    <property type="entry name" value="HTH_XRE"/>
    <property type="match status" value="1"/>
</dbReference>
<dbReference type="PANTHER" id="PTHR37038">
    <property type="entry name" value="TRANSCRIPTIONAL REGULATOR-RELATED"/>
    <property type="match status" value="1"/>
</dbReference>
<name>A0A1L8RIY1_9ENTE</name>
<dbReference type="CDD" id="cd00093">
    <property type="entry name" value="HTH_XRE"/>
    <property type="match status" value="1"/>
</dbReference>
<dbReference type="GO" id="GO:0003677">
    <property type="term" value="F:DNA binding"/>
    <property type="evidence" value="ECO:0007669"/>
    <property type="project" value="InterPro"/>
</dbReference>
<dbReference type="Gene3D" id="1.25.40.10">
    <property type="entry name" value="Tetratricopeptide repeat domain"/>
    <property type="match status" value="1"/>
</dbReference>
<gene>
    <name evidence="2" type="ORF">RU97_GL001245</name>
</gene>
<feature type="domain" description="HTH cro/C1-type" evidence="1">
    <location>
        <begin position="8"/>
        <end position="61"/>
    </location>
</feature>
<evidence type="ECO:0000313" key="3">
    <source>
        <dbReference type="Proteomes" id="UP000181884"/>
    </source>
</evidence>
<dbReference type="PROSITE" id="PS50943">
    <property type="entry name" value="HTH_CROC1"/>
    <property type="match status" value="1"/>
</dbReference>
<dbReference type="RefSeq" id="WP_067390697.1">
    <property type="nucleotide sequence ID" value="NZ_JXKH01000002.1"/>
</dbReference>
<dbReference type="EMBL" id="JXKH01000002">
    <property type="protein sequence ID" value="OJG19674.1"/>
    <property type="molecule type" value="Genomic_DNA"/>
</dbReference>
<comment type="caution">
    <text evidence="2">The sequence shown here is derived from an EMBL/GenBank/DDBJ whole genome shotgun (WGS) entry which is preliminary data.</text>
</comment>
<sequence>MTPYGPLVKKIRISKKYTQKEVYSGITSRSFYSKFEAGKYSIEAYKFKRILENLNISEAEFFFIYNKENKDNKGVTMRDVINYYHAFDLHSVDELLAIYEDNKNSETRSDQLISLTAYVLAWSLRPTIDRGPLNTIKEYFIRIESFSLLELELFITTFFIFFDDQELIEQLLSKAITDIKTLWPLNPDLLDRLAGALYVNMIQLLIVNNHVKKAYLLDTILLPALEPLKISLTTQLYITFFKSFIEKDRKQVMNILDLFKQNDVQSYSLINRIVQSSDFLRVFDLNL</sequence>
<dbReference type="STRING" id="214095.RU97_GL001245"/>
<protein>
    <recommendedName>
        <fullName evidence="1">HTH cro/C1-type domain-containing protein</fullName>
    </recommendedName>
</protein>
<dbReference type="AlphaFoldDB" id="A0A1L8RIY1"/>
<dbReference type="PANTHER" id="PTHR37038:SF12">
    <property type="entry name" value="TRANSCRIPTIONAL REGULATOR"/>
    <property type="match status" value="1"/>
</dbReference>
<dbReference type="SUPFAM" id="SSF47413">
    <property type="entry name" value="lambda repressor-like DNA-binding domains"/>
    <property type="match status" value="1"/>
</dbReference>
<evidence type="ECO:0000259" key="1">
    <source>
        <dbReference type="PROSITE" id="PS50943"/>
    </source>
</evidence>
<proteinExistence type="predicted"/>
<keyword evidence="3" id="KW-1185">Reference proteome</keyword>
<dbReference type="InterPro" id="IPR011990">
    <property type="entry name" value="TPR-like_helical_dom_sf"/>
</dbReference>
<evidence type="ECO:0000313" key="2">
    <source>
        <dbReference type="EMBL" id="OJG19674.1"/>
    </source>
</evidence>
<organism evidence="2 3">
    <name type="scientific">Enterococcus canis</name>
    <dbReference type="NCBI Taxonomy" id="214095"/>
    <lineage>
        <taxon>Bacteria</taxon>
        <taxon>Bacillati</taxon>
        <taxon>Bacillota</taxon>
        <taxon>Bacilli</taxon>
        <taxon>Lactobacillales</taxon>
        <taxon>Enterococcaceae</taxon>
        <taxon>Enterococcus</taxon>
    </lineage>
</organism>